<comment type="caution">
    <text evidence="1">The sequence shown here is derived from an EMBL/GenBank/DDBJ whole genome shotgun (WGS) entry which is preliminary data.</text>
</comment>
<sequence>MSDCCGPYPGVGEEPKGLQVPDYSTYNPGEVKLYGRPATLLSAINDNLLKEKIYAAMNSNETINNLNPEAKKEVGGIIDDLIREIERKTGEDVILSLLNGRITFTALGDDGIYALPITIGGQALHKQVRQCMKSIGVIYGYAYEGHCYRLPKPQIMFLPEEARTIVQGDCGCDCGYEPRLGYAVWQIDKLDVVVALDIRADDVKTLVLDANLPGNRSPLAYAQTQALAPQRGPMGG</sequence>
<reference evidence="1 2" key="1">
    <citation type="journal article" date="2021" name="MBio">
        <title>Poor Competitiveness of Bradyrhizobium in Pigeon Pea Root Colonization in Indian Soils.</title>
        <authorList>
            <person name="Chalasani D."/>
            <person name="Basu A."/>
            <person name="Pullabhotla S.V.S.R.N."/>
            <person name="Jorrin B."/>
            <person name="Neal A.L."/>
            <person name="Poole P.S."/>
            <person name="Podile A.R."/>
            <person name="Tkacz A."/>
        </authorList>
    </citation>
    <scope>NUCLEOTIDE SEQUENCE [LARGE SCALE GENOMIC DNA]</scope>
    <source>
        <strain evidence="1 2">HU56</strain>
    </source>
</reference>
<gene>
    <name evidence="1" type="ORF">JNB85_08315</name>
</gene>
<evidence type="ECO:0000313" key="2">
    <source>
        <dbReference type="Proteomes" id="UP000717752"/>
    </source>
</evidence>
<proteinExistence type="predicted"/>
<dbReference type="EMBL" id="JAEUAK010000003">
    <property type="protein sequence ID" value="MBW9052416.1"/>
    <property type="molecule type" value="Genomic_DNA"/>
</dbReference>
<accession>A0ABS7GR27</accession>
<organism evidence="1 2">
    <name type="scientific">Rhizobium mesosinicum</name>
    <dbReference type="NCBI Taxonomy" id="335017"/>
    <lineage>
        <taxon>Bacteria</taxon>
        <taxon>Pseudomonadati</taxon>
        <taxon>Pseudomonadota</taxon>
        <taxon>Alphaproteobacteria</taxon>
        <taxon>Hyphomicrobiales</taxon>
        <taxon>Rhizobiaceae</taxon>
        <taxon>Rhizobium/Agrobacterium group</taxon>
        <taxon>Rhizobium</taxon>
    </lineage>
</organism>
<name>A0ABS7GR27_9HYPH</name>
<dbReference type="RefSeq" id="WP_220333868.1">
    <property type="nucleotide sequence ID" value="NZ_JAEUAK010000003.1"/>
</dbReference>
<keyword evidence="2" id="KW-1185">Reference proteome</keyword>
<protein>
    <submittedName>
        <fullName evidence="1">Uncharacterized protein</fullName>
    </submittedName>
</protein>
<dbReference type="Proteomes" id="UP000717752">
    <property type="component" value="Unassembled WGS sequence"/>
</dbReference>
<evidence type="ECO:0000313" key="1">
    <source>
        <dbReference type="EMBL" id="MBW9052416.1"/>
    </source>
</evidence>